<evidence type="ECO:0000256" key="5">
    <source>
        <dbReference type="ARBA" id="ARBA00023239"/>
    </source>
</evidence>
<dbReference type="NCBIfam" id="TIGR03800">
    <property type="entry name" value="PLP_synth_Pdx2"/>
    <property type="match status" value="1"/>
</dbReference>
<dbReference type="Gene3D" id="3.40.50.880">
    <property type="match status" value="1"/>
</dbReference>
<dbReference type="InterPro" id="IPR021196">
    <property type="entry name" value="PdxT/SNO_CS"/>
</dbReference>
<evidence type="ECO:0000313" key="12">
    <source>
        <dbReference type="Proteomes" id="UP000639772"/>
    </source>
</evidence>
<keyword evidence="3" id="KW-0378">Hydrolase</keyword>
<dbReference type="Pfam" id="PF01174">
    <property type="entry name" value="SNO"/>
    <property type="match status" value="2"/>
</dbReference>
<dbReference type="EC" id="3.5.1.2" evidence="2"/>
<evidence type="ECO:0000256" key="4">
    <source>
        <dbReference type="ARBA" id="ARBA00022962"/>
    </source>
</evidence>
<evidence type="ECO:0000313" key="11">
    <source>
        <dbReference type="Proteomes" id="UP000636800"/>
    </source>
</evidence>
<dbReference type="PIRSF" id="PIRSF005639">
    <property type="entry name" value="Glut_amidoT_SNO"/>
    <property type="match status" value="1"/>
</dbReference>
<dbReference type="GO" id="GO:0005829">
    <property type="term" value="C:cytosol"/>
    <property type="evidence" value="ECO:0007669"/>
    <property type="project" value="TreeGrafter"/>
</dbReference>
<comment type="caution">
    <text evidence="9">The sequence shown here is derived from an EMBL/GenBank/DDBJ whole genome shotgun (WGS) entry which is preliminary data.</text>
</comment>
<keyword evidence="5" id="KW-0456">Lyase</keyword>
<dbReference type="AlphaFoldDB" id="A0A835PG42"/>
<feature type="active site" description="Nucleophile" evidence="7">
    <location>
        <position position="78"/>
    </location>
</feature>
<evidence type="ECO:0000256" key="2">
    <source>
        <dbReference type="ARBA" id="ARBA00012918"/>
    </source>
</evidence>
<dbReference type="FunFam" id="3.40.50.880:FF:000038">
    <property type="entry name" value="Predicted protein"/>
    <property type="match status" value="1"/>
</dbReference>
<protein>
    <recommendedName>
        <fullName evidence="2">glutaminase</fullName>
        <ecNumber evidence="2">3.5.1.2</ecNumber>
    </recommendedName>
</protein>
<evidence type="ECO:0000313" key="10">
    <source>
        <dbReference type="EMBL" id="KAG0454248.1"/>
    </source>
</evidence>
<evidence type="ECO:0000256" key="3">
    <source>
        <dbReference type="ARBA" id="ARBA00022801"/>
    </source>
</evidence>
<dbReference type="PANTHER" id="PTHR31559:SF0">
    <property type="entry name" value="PYRIDOXAL 5'-PHOSPHATE SYNTHASE SUBUNIT SNO1-RELATED"/>
    <property type="match status" value="1"/>
</dbReference>
<evidence type="ECO:0000256" key="7">
    <source>
        <dbReference type="PIRSR" id="PIRSR005639-1"/>
    </source>
</evidence>
<dbReference type="GO" id="GO:0042823">
    <property type="term" value="P:pyridoxal phosphate biosynthetic process"/>
    <property type="evidence" value="ECO:0007669"/>
    <property type="project" value="InterPro"/>
</dbReference>
<comment type="catalytic activity">
    <reaction evidence="6">
        <text>L-glutamine + H2O = L-glutamate + NH4(+)</text>
        <dbReference type="Rhea" id="RHEA:15889"/>
        <dbReference type="ChEBI" id="CHEBI:15377"/>
        <dbReference type="ChEBI" id="CHEBI:28938"/>
        <dbReference type="ChEBI" id="CHEBI:29985"/>
        <dbReference type="ChEBI" id="CHEBI:58359"/>
        <dbReference type="EC" id="3.5.1.2"/>
    </reaction>
</comment>
<dbReference type="PROSITE" id="PS51273">
    <property type="entry name" value="GATASE_TYPE_1"/>
    <property type="match status" value="1"/>
</dbReference>
<name>A0A835PG42_VANPL</name>
<dbReference type="GO" id="GO:0016829">
    <property type="term" value="F:lyase activity"/>
    <property type="evidence" value="ECO:0007669"/>
    <property type="project" value="UniProtKB-KW"/>
</dbReference>
<feature type="active site" description="Charge relay system" evidence="7">
    <location>
        <position position="204"/>
    </location>
</feature>
<keyword evidence="4" id="KW-0315">Glutamine amidotransferase</keyword>
<dbReference type="InterPro" id="IPR029062">
    <property type="entry name" value="Class_I_gatase-like"/>
</dbReference>
<comment type="similarity">
    <text evidence="1">Belongs to the glutaminase PdxT/SNO family.</text>
</comment>
<dbReference type="GO" id="GO:0004359">
    <property type="term" value="F:glutaminase activity"/>
    <property type="evidence" value="ECO:0007669"/>
    <property type="project" value="UniProtKB-EC"/>
</dbReference>
<dbReference type="InterPro" id="IPR002161">
    <property type="entry name" value="PdxT/SNO"/>
</dbReference>
<keyword evidence="11" id="KW-1185">Reference proteome</keyword>
<evidence type="ECO:0000256" key="1">
    <source>
        <dbReference type="ARBA" id="ARBA00008345"/>
    </source>
</evidence>
<organism evidence="9 11">
    <name type="scientific">Vanilla planifolia</name>
    <name type="common">Vanilla</name>
    <dbReference type="NCBI Taxonomy" id="51239"/>
    <lineage>
        <taxon>Eukaryota</taxon>
        <taxon>Viridiplantae</taxon>
        <taxon>Streptophyta</taxon>
        <taxon>Embryophyta</taxon>
        <taxon>Tracheophyta</taxon>
        <taxon>Spermatophyta</taxon>
        <taxon>Magnoliopsida</taxon>
        <taxon>Liliopsida</taxon>
        <taxon>Asparagales</taxon>
        <taxon>Orchidaceae</taxon>
        <taxon>Vanilloideae</taxon>
        <taxon>Vanilleae</taxon>
        <taxon>Vanilla</taxon>
    </lineage>
</organism>
<dbReference type="PROSITE" id="PS51130">
    <property type="entry name" value="PDXT_SNO_2"/>
    <property type="match status" value="1"/>
</dbReference>
<evidence type="ECO:0000313" key="9">
    <source>
        <dbReference type="EMBL" id="KAG0453185.1"/>
    </source>
</evidence>
<feature type="active site" description="Charge relay system" evidence="7">
    <location>
        <position position="202"/>
    </location>
</feature>
<dbReference type="SUPFAM" id="SSF52317">
    <property type="entry name" value="Class I glutamine amidotransferase-like"/>
    <property type="match status" value="1"/>
</dbReference>
<dbReference type="PROSITE" id="PS01236">
    <property type="entry name" value="PDXT_SNO_1"/>
    <property type="match status" value="1"/>
</dbReference>
<dbReference type="EMBL" id="JADCNM010000014">
    <property type="protein sequence ID" value="KAG0454248.1"/>
    <property type="molecule type" value="Genomic_DNA"/>
</dbReference>
<accession>A0A835PG42</accession>
<dbReference type="GO" id="GO:1903600">
    <property type="term" value="C:glutaminase complex"/>
    <property type="evidence" value="ECO:0007669"/>
    <property type="project" value="TreeGrafter"/>
</dbReference>
<dbReference type="GO" id="GO:0008614">
    <property type="term" value="P:pyridoxine metabolic process"/>
    <property type="evidence" value="ECO:0007669"/>
    <property type="project" value="TreeGrafter"/>
</dbReference>
<dbReference type="EMBL" id="JADCNL010000014">
    <property type="protein sequence ID" value="KAG0453185.1"/>
    <property type="molecule type" value="Genomic_DNA"/>
</dbReference>
<dbReference type="CDD" id="cd01749">
    <property type="entry name" value="GATase1_PB"/>
    <property type="match status" value="1"/>
</dbReference>
<dbReference type="HAMAP" id="MF_01615">
    <property type="entry name" value="PdxT"/>
    <property type="match status" value="1"/>
</dbReference>
<dbReference type="Proteomes" id="UP000636800">
    <property type="component" value="Unassembled WGS sequence"/>
</dbReference>
<feature type="binding site" evidence="8">
    <location>
        <position position="108"/>
    </location>
    <ligand>
        <name>L-glutamine</name>
        <dbReference type="ChEBI" id="CHEBI:58359"/>
    </ligand>
</feature>
<reference evidence="11 12" key="1">
    <citation type="journal article" date="2020" name="Nat. Food">
        <title>A phased Vanilla planifolia genome enables genetic improvement of flavour and production.</title>
        <authorList>
            <person name="Hasing T."/>
            <person name="Tang H."/>
            <person name="Brym M."/>
            <person name="Khazi F."/>
            <person name="Huang T."/>
            <person name="Chambers A.H."/>
        </authorList>
    </citation>
    <scope>NUCLEOTIDE SEQUENCE [LARGE SCALE GENOMIC DNA]</scope>
    <source>
        <tissue evidence="9">Leaf</tissue>
    </source>
</reference>
<dbReference type="Proteomes" id="UP000639772">
    <property type="component" value="Unassembled WGS sequence"/>
</dbReference>
<sequence>MAVGVLSLQGSFNEHMAALRRLGVTGVEVRKPAQLESVDALIIPGGESTTMAKLAHYHNFFPSLREFMSSGKPVWGTCAGLIFLANEATGQKQGGQELIGGLNCTVHRNFFGTQIESFETELTVPKLAEQEGGPDRCRGVFIRAPAILKAGPDVEVLADYTIPLDKLRSVASDAEAQEAIVDSDGKVIVAVRQGNILGTAFHPELTSDVRWHSYFLKMRMQRGETNRQCLALSDPNLGYPLGTRPDLPIFEHR</sequence>
<dbReference type="PANTHER" id="PTHR31559">
    <property type="entry name" value="PYRIDOXAL 5'-PHOSPHATE SYNTHASE SUBUNIT SNO"/>
    <property type="match status" value="1"/>
</dbReference>
<feature type="binding site" evidence="8">
    <location>
        <begin position="142"/>
        <end position="143"/>
    </location>
    <ligand>
        <name>L-glutamine</name>
        <dbReference type="ChEBI" id="CHEBI:58359"/>
    </ligand>
</feature>
<gene>
    <name evidence="10" type="ORF">HPP92_025552</name>
    <name evidence="9" type="ORF">HPP92_025849</name>
</gene>
<dbReference type="OrthoDB" id="2039at2759"/>
<evidence type="ECO:0000256" key="8">
    <source>
        <dbReference type="PIRSR" id="PIRSR005639-2"/>
    </source>
</evidence>
<feature type="binding site" evidence="8">
    <location>
        <begin position="46"/>
        <end position="48"/>
    </location>
    <ligand>
        <name>L-glutamine</name>
        <dbReference type="ChEBI" id="CHEBI:58359"/>
    </ligand>
</feature>
<proteinExistence type="inferred from homology"/>
<evidence type="ECO:0000256" key="6">
    <source>
        <dbReference type="ARBA" id="ARBA00049534"/>
    </source>
</evidence>